<dbReference type="AlphaFoldDB" id="W8F0I8"/>
<dbReference type="EMBL" id="CP007145">
    <property type="protein sequence ID" value="AHJ97512.1"/>
    <property type="molecule type" value="Genomic_DNA"/>
</dbReference>
<dbReference type="Proteomes" id="UP000019423">
    <property type="component" value="Chromosome"/>
</dbReference>
<dbReference type="eggNOG" id="COG4644">
    <property type="taxonomic scope" value="Bacteria"/>
</dbReference>
<dbReference type="STRING" id="1227739.Hsw_1917"/>
<reference evidence="1 2" key="1">
    <citation type="submission" date="2014-01" db="EMBL/GenBank/DDBJ databases">
        <title>Complete genome sequence of ionizing-radiation resistance bacterium Hymenobacter swuensis DY53.</title>
        <authorList>
            <person name="Jung J.-H."/>
            <person name="Jeong S.-W."/>
            <person name="Joe M.-H."/>
            <person name="Cho y.-j."/>
            <person name="Kim M.-K."/>
            <person name="Lim S.-Y."/>
        </authorList>
    </citation>
    <scope>NUCLEOTIDE SEQUENCE [LARGE SCALE GENOMIC DNA]</scope>
    <source>
        <strain evidence="1 2">DY53</strain>
    </source>
</reference>
<proteinExistence type="predicted"/>
<organism evidence="1 2">
    <name type="scientific">Hymenobacter swuensis DY53</name>
    <dbReference type="NCBI Taxonomy" id="1227739"/>
    <lineage>
        <taxon>Bacteria</taxon>
        <taxon>Pseudomonadati</taxon>
        <taxon>Bacteroidota</taxon>
        <taxon>Cytophagia</taxon>
        <taxon>Cytophagales</taxon>
        <taxon>Hymenobacteraceae</taxon>
        <taxon>Hymenobacter</taxon>
    </lineage>
</organism>
<dbReference type="KEGG" id="hsw:Hsw_1917"/>
<dbReference type="OrthoDB" id="922297at2"/>
<accession>W8F0I8</accession>
<evidence type="ECO:0000313" key="2">
    <source>
        <dbReference type="Proteomes" id="UP000019423"/>
    </source>
</evidence>
<dbReference type="HOGENOM" id="CLU_1882917_0_0_10"/>
<gene>
    <name evidence="1" type="ORF">Hsw_1917</name>
</gene>
<protein>
    <submittedName>
        <fullName evidence="1">Transposase TnpA</fullName>
    </submittedName>
</protein>
<sequence>MGEAQQLAQSADFDFLHCVSEQYATIHRYAPAFLAALPLRSMNATGARKLPADAPTVFIGRRWQKLVLTAEGLDRRTYELCTLAEFKNALRSSDMWVLGSRQFKDFEEYLVPAKSFGATAGGRAEWEAYSSVSRC</sequence>
<name>W8F0I8_9BACT</name>
<keyword evidence="2" id="KW-1185">Reference proteome</keyword>
<dbReference type="PATRIC" id="fig|1227739.3.peg.2135"/>
<evidence type="ECO:0000313" key="1">
    <source>
        <dbReference type="EMBL" id="AHJ97512.1"/>
    </source>
</evidence>